<dbReference type="EMBL" id="BGZK01000707">
    <property type="protein sequence ID" value="GBP57043.1"/>
    <property type="molecule type" value="Genomic_DNA"/>
</dbReference>
<organism evidence="1 2">
    <name type="scientific">Eumeta variegata</name>
    <name type="common">Bagworm moth</name>
    <name type="synonym">Eumeta japonica</name>
    <dbReference type="NCBI Taxonomy" id="151549"/>
    <lineage>
        <taxon>Eukaryota</taxon>
        <taxon>Metazoa</taxon>
        <taxon>Ecdysozoa</taxon>
        <taxon>Arthropoda</taxon>
        <taxon>Hexapoda</taxon>
        <taxon>Insecta</taxon>
        <taxon>Pterygota</taxon>
        <taxon>Neoptera</taxon>
        <taxon>Endopterygota</taxon>
        <taxon>Lepidoptera</taxon>
        <taxon>Glossata</taxon>
        <taxon>Ditrysia</taxon>
        <taxon>Tineoidea</taxon>
        <taxon>Psychidae</taxon>
        <taxon>Oiketicinae</taxon>
        <taxon>Eumeta</taxon>
    </lineage>
</organism>
<protein>
    <submittedName>
        <fullName evidence="1">Uncharacterized protein</fullName>
    </submittedName>
</protein>
<gene>
    <name evidence="1" type="ORF">EVAR_45798_1</name>
</gene>
<accession>A0A4C1X1K5</accession>
<dbReference type="Proteomes" id="UP000299102">
    <property type="component" value="Unassembled WGS sequence"/>
</dbReference>
<evidence type="ECO:0000313" key="1">
    <source>
        <dbReference type="EMBL" id="GBP57043.1"/>
    </source>
</evidence>
<proteinExistence type="predicted"/>
<keyword evidence="2" id="KW-1185">Reference proteome</keyword>
<dbReference type="AlphaFoldDB" id="A0A4C1X1K5"/>
<reference evidence="1 2" key="1">
    <citation type="journal article" date="2019" name="Commun. Biol.">
        <title>The bagworm genome reveals a unique fibroin gene that provides high tensile strength.</title>
        <authorList>
            <person name="Kono N."/>
            <person name="Nakamura H."/>
            <person name="Ohtoshi R."/>
            <person name="Tomita M."/>
            <person name="Numata K."/>
            <person name="Arakawa K."/>
        </authorList>
    </citation>
    <scope>NUCLEOTIDE SEQUENCE [LARGE SCALE GENOMIC DNA]</scope>
</reference>
<sequence>MISDPSLRKSIYVFQLVSGQVVESIHLGPNGIGLDSDRGRIDRLVSKFSRIEPPASCLRGHFKLPVLGFVLAFGDDGREHPPSAPWRAEDLTTAVIKHLTYLSQWKHITKHYYL</sequence>
<evidence type="ECO:0000313" key="2">
    <source>
        <dbReference type="Proteomes" id="UP000299102"/>
    </source>
</evidence>
<comment type="caution">
    <text evidence="1">The sequence shown here is derived from an EMBL/GenBank/DDBJ whole genome shotgun (WGS) entry which is preliminary data.</text>
</comment>
<name>A0A4C1X1K5_EUMVA</name>